<gene>
    <name evidence="1" type="ORF">CEXT_7111</name>
</gene>
<evidence type="ECO:0000313" key="2">
    <source>
        <dbReference type="Proteomes" id="UP001054945"/>
    </source>
</evidence>
<dbReference type="Proteomes" id="UP001054945">
    <property type="component" value="Unassembled WGS sequence"/>
</dbReference>
<proteinExistence type="predicted"/>
<dbReference type="AlphaFoldDB" id="A0AAV4RE74"/>
<comment type="caution">
    <text evidence="1">The sequence shown here is derived from an EMBL/GenBank/DDBJ whole genome shotgun (WGS) entry which is preliminary data.</text>
</comment>
<name>A0AAV4RE74_CAEEX</name>
<sequence length="75" mass="8515">MHTASGSDSMHSFPMAIVLPRTSHSIGFQPDYFVADNWIMYPEGCMISVRHFASHFLFSPSWQMDGIPLQVNILQ</sequence>
<keyword evidence="2" id="KW-1185">Reference proteome</keyword>
<reference evidence="1 2" key="1">
    <citation type="submission" date="2021-06" db="EMBL/GenBank/DDBJ databases">
        <title>Caerostris extrusa draft genome.</title>
        <authorList>
            <person name="Kono N."/>
            <person name="Arakawa K."/>
        </authorList>
    </citation>
    <scope>NUCLEOTIDE SEQUENCE [LARGE SCALE GENOMIC DNA]</scope>
</reference>
<protein>
    <submittedName>
        <fullName evidence="1">Uncharacterized protein</fullName>
    </submittedName>
</protein>
<organism evidence="1 2">
    <name type="scientific">Caerostris extrusa</name>
    <name type="common">Bark spider</name>
    <name type="synonym">Caerostris bankana</name>
    <dbReference type="NCBI Taxonomy" id="172846"/>
    <lineage>
        <taxon>Eukaryota</taxon>
        <taxon>Metazoa</taxon>
        <taxon>Ecdysozoa</taxon>
        <taxon>Arthropoda</taxon>
        <taxon>Chelicerata</taxon>
        <taxon>Arachnida</taxon>
        <taxon>Araneae</taxon>
        <taxon>Araneomorphae</taxon>
        <taxon>Entelegynae</taxon>
        <taxon>Araneoidea</taxon>
        <taxon>Araneidae</taxon>
        <taxon>Caerostris</taxon>
    </lineage>
</organism>
<dbReference type="EMBL" id="BPLR01007615">
    <property type="protein sequence ID" value="GIY18363.1"/>
    <property type="molecule type" value="Genomic_DNA"/>
</dbReference>
<accession>A0AAV4RE74</accession>
<evidence type="ECO:0000313" key="1">
    <source>
        <dbReference type="EMBL" id="GIY18363.1"/>
    </source>
</evidence>